<dbReference type="SUPFAM" id="SSF53098">
    <property type="entry name" value="Ribonuclease H-like"/>
    <property type="match status" value="1"/>
</dbReference>
<dbReference type="Proteomes" id="UP000221165">
    <property type="component" value="Unassembled WGS sequence"/>
</dbReference>
<proteinExistence type="predicted"/>
<gene>
    <name evidence="2" type="ORF">CSUI_008289</name>
</gene>
<reference evidence="2 3" key="1">
    <citation type="journal article" date="2017" name="Int. J. Parasitol.">
        <title>The genome of the protozoan parasite Cystoisospora suis and a reverse vaccinology approach to identify vaccine candidates.</title>
        <authorList>
            <person name="Palmieri N."/>
            <person name="Shrestha A."/>
            <person name="Ruttkowski B."/>
            <person name="Beck T."/>
            <person name="Vogl C."/>
            <person name="Tomley F."/>
            <person name="Blake D.P."/>
            <person name="Joachim A."/>
        </authorList>
    </citation>
    <scope>NUCLEOTIDE SEQUENCE [LARGE SCALE GENOMIC DNA]</scope>
    <source>
        <strain evidence="2 3">Wien I</strain>
    </source>
</reference>
<dbReference type="GO" id="GO:0015074">
    <property type="term" value="P:DNA integration"/>
    <property type="evidence" value="ECO:0007669"/>
    <property type="project" value="InterPro"/>
</dbReference>
<evidence type="ECO:0000313" key="3">
    <source>
        <dbReference type="Proteomes" id="UP000221165"/>
    </source>
</evidence>
<dbReference type="InterPro" id="IPR041588">
    <property type="entry name" value="Integrase_H2C2"/>
</dbReference>
<comment type="caution">
    <text evidence="2">The sequence shown here is derived from an EMBL/GenBank/DDBJ whole genome shotgun (WGS) entry which is preliminary data.</text>
</comment>
<dbReference type="InterPro" id="IPR001584">
    <property type="entry name" value="Integrase_cat-core"/>
</dbReference>
<feature type="domain" description="Integrase catalytic" evidence="1">
    <location>
        <begin position="92"/>
        <end position="172"/>
    </location>
</feature>
<dbReference type="GO" id="GO:0003676">
    <property type="term" value="F:nucleic acid binding"/>
    <property type="evidence" value="ECO:0007669"/>
    <property type="project" value="InterPro"/>
</dbReference>
<sequence>MHDGIMWVDTKSGWRICVPEVENLRSKVLHECHDTRLVGHPGVDKTLASVRRYFWWPTIDTDVRSYVEACHACRRGKSSNQKSGGLLQPLPVPQGPWQDISLDFIVALPKSYAGNDAILTVVDRFSKMAHFIPCRQNVTAKQTAQLLVREVVRLHGVPVSIVSDRDPRFTSS</sequence>
<dbReference type="VEuPathDB" id="ToxoDB:CSUI_008289"/>
<protein>
    <submittedName>
        <fullName evidence="2">Transposon tf2-1</fullName>
    </submittedName>
</protein>
<dbReference type="PROSITE" id="PS50994">
    <property type="entry name" value="INTEGRASE"/>
    <property type="match status" value="1"/>
</dbReference>
<organism evidence="2 3">
    <name type="scientific">Cystoisospora suis</name>
    <dbReference type="NCBI Taxonomy" id="483139"/>
    <lineage>
        <taxon>Eukaryota</taxon>
        <taxon>Sar</taxon>
        <taxon>Alveolata</taxon>
        <taxon>Apicomplexa</taxon>
        <taxon>Conoidasida</taxon>
        <taxon>Coccidia</taxon>
        <taxon>Eucoccidiorida</taxon>
        <taxon>Eimeriorina</taxon>
        <taxon>Sarcocystidae</taxon>
        <taxon>Cystoisospora</taxon>
    </lineage>
</organism>
<dbReference type="InterPro" id="IPR036397">
    <property type="entry name" value="RNaseH_sf"/>
</dbReference>
<dbReference type="Pfam" id="PF17921">
    <property type="entry name" value="Integrase_H2C2"/>
    <property type="match status" value="1"/>
</dbReference>
<dbReference type="PANTHER" id="PTHR37984">
    <property type="entry name" value="PROTEIN CBG26694"/>
    <property type="match status" value="1"/>
</dbReference>
<dbReference type="InterPro" id="IPR012337">
    <property type="entry name" value="RNaseH-like_sf"/>
</dbReference>
<accession>A0A2C6KMN7</accession>
<dbReference type="EMBL" id="MIGC01004598">
    <property type="protein sequence ID" value="PHJ17888.1"/>
    <property type="molecule type" value="Genomic_DNA"/>
</dbReference>
<evidence type="ECO:0000313" key="2">
    <source>
        <dbReference type="EMBL" id="PHJ17888.1"/>
    </source>
</evidence>
<dbReference type="PANTHER" id="PTHR37984:SF5">
    <property type="entry name" value="PROTEIN NYNRIN-LIKE"/>
    <property type="match status" value="1"/>
</dbReference>
<dbReference type="AlphaFoldDB" id="A0A2C6KMN7"/>
<dbReference type="FunFam" id="1.10.340.70:FF:000001">
    <property type="entry name" value="Retrovirus-related Pol polyprotein from transposon gypsy-like Protein"/>
    <property type="match status" value="1"/>
</dbReference>
<dbReference type="Gene3D" id="1.10.340.70">
    <property type="match status" value="1"/>
</dbReference>
<dbReference type="GeneID" id="94431634"/>
<name>A0A2C6KMN7_9APIC</name>
<feature type="non-terminal residue" evidence="2">
    <location>
        <position position="172"/>
    </location>
</feature>
<keyword evidence="3" id="KW-1185">Reference proteome</keyword>
<dbReference type="OrthoDB" id="2202254at2759"/>
<evidence type="ECO:0000259" key="1">
    <source>
        <dbReference type="PROSITE" id="PS50994"/>
    </source>
</evidence>
<dbReference type="RefSeq" id="XP_067919602.1">
    <property type="nucleotide sequence ID" value="XM_068068423.1"/>
</dbReference>
<dbReference type="Gene3D" id="3.30.420.10">
    <property type="entry name" value="Ribonuclease H-like superfamily/Ribonuclease H"/>
    <property type="match status" value="1"/>
</dbReference>
<dbReference type="InterPro" id="IPR050951">
    <property type="entry name" value="Retrovirus_Pol_polyprotein"/>
</dbReference>